<dbReference type="InterPro" id="IPR039422">
    <property type="entry name" value="MarR/SlyA-like"/>
</dbReference>
<dbReference type="GO" id="GO:0003700">
    <property type="term" value="F:DNA-binding transcription factor activity"/>
    <property type="evidence" value="ECO:0007669"/>
    <property type="project" value="InterPro"/>
</dbReference>
<accession>A0AAW8FFE0</accession>
<name>A0AAW8FFE0_9ACTN</name>
<protein>
    <submittedName>
        <fullName evidence="2">Intracellular protease/amidase/DNA-binding MarR family transcriptional regulator</fullName>
    </submittedName>
</protein>
<dbReference type="InterPro" id="IPR002818">
    <property type="entry name" value="DJ-1/PfpI"/>
</dbReference>
<dbReference type="InterPro" id="IPR036388">
    <property type="entry name" value="WH-like_DNA-bd_sf"/>
</dbReference>
<keyword evidence="2" id="KW-0378">Hydrolase</keyword>
<dbReference type="SUPFAM" id="SSF52317">
    <property type="entry name" value="Class I glutamine amidotransferase-like"/>
    <property type="match status" value="1"/>
</dbReference>
<dbReference type="SUPFAM" id="SSF46785">
    <property type="entry name" value="Winged helix' DNA-binding domain"/>
    <property type="match status" value="1"/>
</dbReference>
<dbReference type="Proteomes" id="UP001234216">
    <property type="component" value="Unassembled WGS sequence"/>
</dbReference>
<organism evidence="2 3">
    <name type="scientific">Streptomyces canus</name>
    <dbReference type="NCBI Taxonomy" id="58343"/>
    <lineage>
        <taxon>Bacteria</taxon>
        <taxon>Bacillati</taxon>
        <taxon>Actinomycetota</taxon>
        <taxon>Actinomycetes</taxon>
        <taxon>Kitasatosporales</taxon>
        <taxon>Streptomycetaceae</taxon>
        <taxon>Streptomyces</taxon>
        <taxon>Streptomyces aurantiacus group</taxon>
    </lineage>
</organism>
<dbReference type="EMBL" id="JAUSZV010000005">
    <property type="protein sequence ID" value="MDQ0908852.1"/>
    <property type="molecule type" value="Genomic_DNA"/>
</dbReference>
<comment type="caution">
    <text evidence="2">The sequence shown here is derived from an EMBL/GenBank/DDBJ whole genome shotgun (WGS) entry which is preliminary data.</text>
</comment>
<gene>
    <name evidence="2" type="ORF">QFZ22_004837</name>
</gene>
<reference evidence="2" key="1">
    <citation type="submission" date="2023-07" db="EMBL/GenBank/DDBJ databases">
        <title>Comparative genomics of wheat-associated soil bacteria to identify genetic determinants of phenazine resistance.</title>
        <authorList>
            <person name="Mouncey N."/>
        </authorList>
    </citation>
    <scope>NUCLEOTIDE SEQUENCE</scope>
    <source>
        <strain evidence="2">V4I22</strain>
    </source>
</reference>
<evidence type="ECO:0000259" key="1">
    <source>
        <dbReference type="PROSITE" id="PS50995"/>
    </source>
</evidence>
<dbReference type="InterPro" id="IPR036390">
    <property type="entry name" value="WH_DNA-bd_sf"/>
</dbReference>
<dbReference type="Gene3D" id="1.10.10.10">
    <property type="entry name" value="Winged helix-like DNA-binding domain superfamily/Winged helix DNA-binding domain"/>
    <property type="match status" value="1"/>
</dbReference>
<dbReference type="PANTHER" id="PTHR33164">
    <property type="entry name" value="TRANSCRIPTIONAL REGULATOR, MARR FAMILY"/>
    <property type="match status" value="1"/>
</dbReference>
<proteinExistence type="predicted"/>
<dbReference type="PROSITE" id="PS50995">
    <property type="entry name" value="HTH_MARR_2"/>
    <property type="match status" value="1"/>
</dbReference>
<dbReference type="AlphaFoldDB" id="A0AAW8FFE0"/>
<dbReference type="InterPro" id="IPR000835">
    <property type="entry name" value="HTH_MarR-typ"/>
</dbReference>
<dbReference type="GO" id="GO:0008233">
    <property type="term" value="F:peptidase activity"/>
    <property type="evidence" value="ECO:0007669"/>
    <property type="project" value="UniProtKB-KW"/>
</dbReference>
<dbReference type="PANTHER" id="PTHR33164:SF99">
    <property type="entry name" value="MARR FAMILY REGULATORY PROTEIN"/>
    <property type="match status" value="1"/>
</dbReference>
<dbReference type="SMART" id="SM00347">
    <property type="entry name" value="HTH_MARR"/>
    <property type="match status" value="1"/>
</dbReference>
<dbReference type="Pfam" id="PF01965">
    <property type="entry name" value="DJ-1_PfpI"/>
    <property type="match status" value="1"/>
</dbReference>
<dbReference type="CDD" id="cd03140">
    <property type="entry name" value="GATase1_PfpI_3"/>
    <property type="match status" value="1"/>
</dbReference>
<dbReference type="Gene3D" id="3.40.50.880">
    <property type="match status" value="1"/>
</dbReference>
<dbReference type="GO" id="GO:0006950">
    <property type="term" value="P:response to stress"/>
    <property type="evidence" value="ECO:0007669"/>
    <property type="project" value="TreeGrafter"/>
</dbReference>
<dbReference type="Pfam" id="PF12802">
    <property type="entry name" value="MarR_2"/>
    <property type="match status" value="1"/>
</dbReference>
<keyword evidence="2" id="KW-0645">Protease</keyword>
<evidence type="ECO:0000313" key="3">
    <source>
        <dbReference type="Proteomes" id="UP001234216"/>
    </source>
</evidence>
<feature type="domain" description="HTH marR-type" evidence="1">
    <location>
        <begin position="216"/>
        <end position="350"/>
    </location>
</feature>
<dbReference type="GO" id="GO:0006508">
    <property type="term" value="P:proteolysis"/>
    <property type="evidence" value="ECO:0007669"/>
    <property type="project" value="UniProtKB-KW"/>
</dbReference>
<sequence>MSRKPVHLAVYDTYADWETGHATAYLARAGYEIRTVGLSREPVNSVGGLRVQPACALDDVRPSESSLLILPGADLWTETSAADAAGGDDLAPFARKAREFLDAGVPVAAICGATAGLAREGLLDDRNHTSAVSFYLAATGYGGGERYVDADAVTDRGLITAGPTEPVAFAREIFRLLGVYDGEVLERLVPAVPRLRRRGVRRAGEGAGVRVSRERQDLLSRSALGAFRLNGQFLTVAEELAGPAGLTAAWWQVLGAVLGQPLPVAGIAREMGITRQSVQRIADLLVERGLAEYRPNPAHRRAKLLAPTEEGMAAVRRIGPGHAAFADRLAEAFGESELAEAVGMLERLSKVLDQISTGDGRT</sequence>
<dbReference type="InterPro" id="IPR029062">
    <property type="entry name" value="Class_I_gatase-like"/>
</dbReference>
<evidence type="ECO:0000313" key="2">
    <source>
        <dbReference type="EMBL" id="MDQ0908852.1"/>
    </source>
</evidence>